<dbReference type="SUPFAM" id="SSF161098">
    <property type="entry name" value="MetI-like"/>
    <property type="match status" value="1"/>
</dbReference>
<keyword evidence="3" id="KW-1003">Cell membrane</keyword>
<name>A0A096BW29_9FIRM</name>
<keyword evidence="4 7" id="KW-0812">Transmembrane</keyword>
<dbReference type="InterPro" id="IPR000515">
    <property type="entry name" value="MetI-like"/>
</dbReference>
<feature type="transmembrane region" description="Helical" evidence="7">
    <location>
        <begin position="127"/>
        <end position="148"/>
    </location>
</feature>
<dbReference type="Pfam" id="PF00528">
    <property type="entry name" value="BPD_transp_1"/>
    <property type="match status" value="1"/>
</dbReference>
<keyword evidence="2 7" id="KW-0813">Transport</keyword>
<evidence type="ECO:0000256" key="2">
    <source>
        <dbReference type="ARBA" id="ARBA00022448"/>
    </source>
</evidence>
<dbReference type="InterPro" id="IPR035906">
    <property type="entry name" value="MetI-like_sf"/>
</dbReference>
<dbReference type="PROSITE" id="PS50928">
    <property type="entry name" value="ABC_TM1"/>
    <property type="match status" value="1"/>
</dbReference>
<evidence type="ECO:0000256" key="1">
    <source>
        <dbReference type="ARBA" id="ARBA00004651"/>
    </source>
</evidence>
<evidence type="ECO:0000256" key="5">
    <source>
        <dbReference type="ARBA" id="ARBA00022989"/>
    </source>
</evidence>
<dbReference type="PANTHER" id="PTHR43386">
    <property type="entry name" value="OLIGOPEPTIDE TRANSPORT SYSTEM PERMEASE PROTEIN APPC"/>
    <property type="match status" value="1"/>
</dbReference>
<feature type="transmembrane region" description="Helical" evidence="7">
    <location>
        <begin position="169"/>
        <end position="188"/>
    </location>
</feature>
<evidence type="ECO:0000256" key="7">
    <source>
        <dbReference type="RuleBase" id="RU363032"/>
    </source>
</evidence>
<feature type="transmembrane region" description="Helical" evidence="7">
    <location>
        <begin position="231"/>
        <end position="250"/>
    </location>
</feature>
<feature type="transmembrane region" description="Helical" evidence="7">
    <location>
        <begin position="65"/>
        <end position="89"/>
    </location>
</feature>
<evidence type="ECO:0000313" key="10">
    <source>
        <dbReference type="Proteomes" id="UP000029628"/>
    </source>
</evidence>
<proteinExistence type="inferred from homology"/>
<dbReference type="PANTHER" id="PTHR43386:SF1">
    <property type="entry name" value="D,D-DIPEPTIDE TRANSPORT SYSTEM PERMEASE PROTEIN DDPC-RELATED"/>
    <property type="match status" value="1"/>
</dbReference>
<dbReference type="CDD" id="cd06261">
    <property type="entry name" value="TM_PBP2"/>
    <property type="match status" value="1"/>
</dbReference>
<keyword evidence="10" id="KW-1185">Reference proteome</keyword>
<dbReference type="GO" id="GO:0055085">
    <property type="term" value="P:transmembrane transport"/>
    <property type="evidence" value="ECO:0007669"/>
    <property type="project" value="InterPro"/>
</dbReference>
<comment type="subcellular location">
    <subcellularLocation>
        <location evidence="1 7">Cell membrane</location>
        <topology evidence="1 7">Multi-pass membrane protein</topology>
    </subcellularLocation>
</comment>
<dbReference type="AlphaFoldDB" id="A0A096BW29"/>
<gene>
    <name evidence="9" type="ORF">HMPREF0872_06500</name>
</gene>
<dbReference type="Proteomes" id="UP000029628">
    <property type="component" value="Unassembled WGS sequence"/>
</dbReference>
<feature type="domain" description="ABC transmembrane type-1" evidence="8">
    <location>
        <begin position="61"/>
        <end position="250"/>
    </location>
</feature>
<evidence type="ECO:0000259" key="8">
    <source>
        <dbReference type="PROSITE" id="PS50928"/>
    </source>
</evidence>
<protein>
    <recommendedName>
        <fullName evidence="8">ABC transmembrane type-1 domain-containing protein</fullName>
    </recommendedName>
</protein>
<keyword evidence="6 7" id="KW-0472">Membrane</keyword>
<comment type="caution">
    <text evidence="9">The sequence shown here is derived from an EMBL/GenBank/DDBJ whole genome shotgun (WGS) entry which is preliminary data.</text>
</comment>
<accession>A0A096BW29</accession>
<sequence>MKKNIAILLLFAILLVLVATQRHMDMVPVNLMDKLAPISIHHIMGTDILGRDISELMLVGCLRSFLVVIIAGTISLSVGVTVGILTGYFQGNISMLLQFVTDFLLIIPTFIVALLVTAVFGLHPVSAGIALGLCQMGHFANHAAALTRDIKKKEYISILHIMGYSRPRILIRHILPSVLPLVFPYFGSMASSNILQYASLAFIGLGSDITKPDWGTMLYQYRVYIVNEPLLIIWPSLGIFLMAIIFQFLFDTRKVETS</sequence>
<dbReference type="InterPro" id="IPR050366">
    <property type="entry name" value="BP-dependent_transpt_permease"/>
</dbReference>
<feature type="transmembrane region" description="Helical" evidence="7">
    <location>
        <begin position="96"/>
        <end position="121"/>
    </location>
</feature>
<comment type="similarity">
    <text evidence="7">Belongs to the binding-protein-dependent transport system permease family.</text>
</comment>
<reference evidence="9 10" key="1">
    <citation type="submission" date="2014-07" db="EMBL/GenBank/DDBJ databases">
        <authorList>
            <person name="McCorrison J."/>
            <person name="Sanka R."/>
            <person name="Torralba M."/>
            <person name="Gillis M."/>
            <person name="Haft D.H."/>
            <person name="Methe B."/>
            <person name="Sutton G."/>
            <person name="Nelson K.E."/>
        </authorList>
    </citation>
    <scope>NUCLEOTIDE SEQUENCE [LARGE SCALE GENOMIC DNA]</scope>
    <source>
        <strain evidence="9 10">DNF00314</strain>
    </source>
</reference>
<evidence type="ECO:0000256" key="6">
    <source>
        <dbReference type="ARBA" id="ARBA00023136"/>
    </source>
</evidence>
<dbReference type="Gene3D" id="1.10.3720.10">
    <property type="entry name" value="MetI-like"/>
    <property type="match status" value="1"/>
</dbReference>
<evidence type="ECO:0000256" key="3">
    <source>
        <dbReference type="ARBA" id="ARBA00022475"/>
    </source>
</evidence>
<evidence type="ECO:0000313" key="9">
    <source>
        <dbReference type="EMBL" id="KGF46942.1"/>
    </source>
</evidence>
<dbReference type="GO" id="GO:0005886">
    <property type="term" value="C:plasma membrane"/>
    <property type="evidence" value="ECO:0007669"/>
    <property type="project" value="UniProtKB-SubCell"/>
</dbReference>
<keyword evidence="5 7" id="KW-1133">Transmembrane helix</keyword>
<dbReference type="EMBL" id="JRNT01000023">
    <property type="protein sequence ID" value="KGF46942.1"/>
    <property type="molecule type" value="Genomic_DNA"/>
</dbReference>
<evidence type="ECO:0000256" key="4">
    <source>
        <dbReference type="ARBA" id="ARBA00022692"/>
    </source>
</evidence>
<dbReference type="eggNOG" id="COG1173">
    <property type="taxonomic scope" value="Bacteria"/>
</dbReference>
<organism evidence="9 10">
    <name type="scientific">Veillonella montpellierensis DNF00314</name>
    <dbReference type="NCBI Taxonomy" id="1401067"/>
    <lineage>
        <taxon>Bacteria</taxon>
        <taxon>Bacillati</taxon>
        <taxon>Bacillota</taxon>
        <taxon>Negativicutes</taxon>
        <taxon>Veillonellales</taxon>
        <taxon>Veillonellaceae</taxon>
        <taxon>Veillonella</taxon>
    </lineage>
</organism>
<dbReference type="RefSeq" id="WP_038152862.1">
    <property type="nucleotide sequence ID" value="NZ_JRNT01000023.1"/>
</dbReference>